<gene>
    <name evidence="3" type="ORF">FA13DRAFT_1741706</name>
</gene>
<keyword evidence="1" id="KW-0732">Signal</keyword>
<comment type="caution">
    <text evidence="3">The sequence shown here is derived from an EMBL/GenBank/DDBJ whole genome shotgun (WGS) entry which is preliminary data.</text>
</comment>
<dbReference type="EMBL" id="QPFP01000105">
    <property type="protein sequence ID" value="TEB21657.1"/>
    <property type="molecule type" value="Genomic_DNA"/>
</dbReference>
<feature type="chain" id="PRO_5021209934" description="Cyanovirin-N domain-containing protein" evidence="1">
    <location>
        <begin position="23"/>
        <end position="121"/>
    </location>
</feature>
<evidence type="ECO:0000256" key="1">
    <source>
        <dbReference type="SAM" id="SignalP"/>
    </source>
</evidence>
<organism evidence="3 4">
    <name type="scientific">Coprinellus micaceus</name>
    <name type="common">Glistening ink-cap mushroom</name>
    <name type="synonym">Coprinus micaceus</name>
    <dbReference type="NCBI Taxonomy" id="71717"/>
    <lineage>
        <taxon>Eukaryota</taxon>
        <taxon>Fungi</taxon>
        <taxon>Dikarya</taxon>
        <taxon>Basidiomycota</taxon>
        <taxon>Agaricomycotina</taxon>
        <taxon>Agaricomycetes</taxon>
        <taxon>Agaricomycetidae</taxon>
        <taxon>Agaricales</taxon>
        <taxon>Agaricineae</taxon>
        <taxon>Psathyrellaceae</taxon>
        <taxon>Coprinellus</taxon>
    </lineage>
</organism>
<name>A0A4Y7SID7_COPMI</name>
<keyword evidence="4" id="KW-1185">Reference proteome</keyword>
<evidence type="ECO:0000259" key="2">
    <source>
        <dbReference type="Pfam" id="PF08881"/>
    </source>
</evidence>
<dbReference type="Gene3D" id="2.30.60.10">
    <property type="entry name" value="Cyanovirin-N"/>
    <property type="match status" value="1"/>
</dbReference>
<dbReference type="Proteomes" id="UP000298030">
    <property type="component" value="Unassembled WGS sequence"/>
</dbReference>
<evidence type="ECO:0000313" key="3">
    <source>
        <dbReference type="EMBL" id="TEB21657.1"/>
    </source>
</evidence>
<evidence type="ECO:0000313" key="4">
    <source>
        <dbReference type="Proteomes" id="UP000298030"/>
    </source>
</evidence>
<reference evidence="3 4" key="1">
    <citation type="journal article" date="2019" name="Nat. Ecol. Evol.">
        <title>Megaphylogeny resolves global patterns of mushroom evolution.</title>
        <authorList>
            <person name="Varga T."/>
            <person name="Krizsan K."/>
            <person name="Foldi C."/>
            <person name="Dima B."/>
            <person name="Sanchez-Garcia M."/>
            <person name="Sanchez-Ramirez S."/>
            <person name="Szollosi G.J."/>
            <person name="Szarkandi J.G."/>
            <person name="Papp V."/>
            <person name="Albert L."/>
            <person name="Andreopoulos W."/>
            <person name="Angelini C."/>
            <person name="Antonin V."/>
            <person name="Barry K.W."/>
            <person name="Bougher N.L."/>
            <person name="Buchanan P."/>
            <person name="Buyck B."/>
            <person name="Bense V."/>
            <person name="Catcheside P."/>
            <person name="Chovatia M."/>
            <person name="Cooper J."/>
            <person name="Damon W."/>
            <person name="Desjardin D."/>
            <person name="Finy P."/>
            <person name="Geml J."/>
            <person name="Haridas S."/>
            <person name="Hughes K."/>
            <person name="Justo A."/>
            <person name="Karasinski D."/>
            <person name="Kautmanova I."/>
            <person name="Kiss B."/>
            <person name="Kocsube S."/>
            <person name="Kotiranta H."/>
            <person name="LaButti K.M."/>
            <person name="Lechner B.E."/>
            <person name="Liimatainen K."/>
            <person name="Lipzen A."/>
            <person name="Lukacs Z."/>
            <person name="Mihaltcheva S."/>
            <person name="Morgado L.N."/>
            <person name="Niskanen T."/>
            <person name="Noordeloos M.E."/>
            <person name="Ohm R.A."/>
            <person name="Ortiz-Santana B."/>
            <person name="Ovrebo C."/>
            <person name="Racz N."/>
            <person name="Riley R."/>
            <person name="Savchenko A."/>
            <person name="Shiryaev A."/>
            <person name="Soop K."/>
            <person name="Spirin V."/>
            <person name="Szebenyi C."/>
            <person name="Tomsovsky M."/>
            <person name="Tulloss R.E."/>
            <person name="Uehling J."/>
            <person name="Grigoriev I.V."/>
            <person name="Vagvolgyi C."/>
            <person name="Papp T."/>
            <person name="Martin F.M."/>
            <person name="Miettinen O."/>
            <person name="Hibbett D.S."/>
            <person name="Nagy L.G."/>
        </authorList>
    </citation>
    <scope>NUCLEOTIDE SEQUENCE [LARGE SCALE GENOMIC DNA]</scope>
    <source>
        <strain evidence="3 4">FP101781</strain>
    </source>
</reference>
<feature type="signal peptide" evidence="1">
    <location>
        <begin position="1"/>
        <end position="22"/>
    </location>
</feature>
<accession>A0A4Y7SID7</accession>
<feature type="domain" description="Cyanovirin-N" evidence="2">
    <location>
        <begin position="26"/>
        <end position="118"/>
    </location>
</feature>
<dbReference type="InterPro" id="IPR036673">
    <property type="entry name" value="Cyanovirin-N_sf"/>
</dbReference>
<proteinExistence type="predicted"/>
<dbReference type="SUPFAM" id="SSF51322">
    <property type="entry name" value="Cyanovirin-N"/>
    <property type="match status" value="1"/>
</dbReference>
<dbReference type="AlphaFoldDB" id="A0A4Y7SID7"/>
<protein>
    <recommendedName>
        <fullName evidence="2">Cyanovirin-N domain-containing protein</fullName>
    </recommendedName>
</protein>
<dbReference type="OrthoDB" id="3068152at2759"/>
<dbReference type="Pfam" id="PF08881">
    <property type="entry name" value="CVNH"/>
    <property type="match status" value="1"/>
</dbReference>
<dbReference type="InterPro" id="IPR011058">
    <property type="entry name" value="Cyanovirin-N"/>
</dbReference>
<dbReference type="STRING" id="71717.A0A4Y7SID7"/>
<sequence>MQLTTIVAAFAATFAVFTGTHARGDFSHSCSNWFIENNHFLRATCGDGRGGQVNSALDLNAGIGIDPTKLVCRPNGNYAANGCAGCLIRTGAFMTCGCPGAVKIADLDECVANRGGLLAFV</sequence>